<dbReference type="Pfam" id="PF00672">
    <property type="entry name" value="HAMP"/>
    <property type="match status" value="1"/>
</dbReference>
<dbReference type="SUPFAM" id="SSF47384">
    <property type="entry name" value="Homodimeric domain of signal transducing histidine kinase"/>
    <property type="match status" value="1"/>
</dbReference>
<dbReference type="CDD" id="cd06225">
    <property type="entry name" value="HAMP"/>
    <property type="match status" value="1"/>
</dbReference>
<keyword evidence="8 11" id="KW-1133">Transmembrane helix</keyword>
<evidence type="ECO:0000259" key="13">
    <source>
        <dbReference type="PROSITE" id="PS50885"/>
    </source>
</evidence>
<evidence type="ECO:0000256" key="9">
    <source>
        <dbReference type="ARBA" id="ARBA00023012"/>
    </source>
</evidence>
<sequence>MRRRLALLVAATSCLTLVAFLVPLALLVRTVAEDRATVRATADVQGLVPVVGTADTATIRLTVEQLTAESGRPVSVYLPDGTVLGAQEPRTPAVALAARGQSLTAELDGGREIVIAVQGRADGTGVIRTVVSRADVTAGVARAWLVLAALGIVLVLLGLAVADRLARTLVRPITELSSVSHRLANAELTARAEPAGPPELREVAGALNHLAARIQVLLREEREQVADLSHRLRTPLTALRLEAESLRDPDDAARVAAAVDGLERAVTGLIRQARWRSDPADGDPGAATADAAAIVGERVAFWSVLAEDTGRTVDLDLAAGPLPVGVPADELAAAVDALLGNVFAHTPEGTGFTVRLTREAAGAALTVHDAGPGIPAVLVERGASQAGSTGLGLDIARRAAQASGGRLDLGSGAQGGAVVTLRLGPPRSALTGA</sequence>
<dbReference type="InterPro" id="IPR036890">
    <property type="entry name" value="HATPase_C_sf"/>
</dbReference>
<dbReference type="InterPro" id="IPR050428">
    <property type="entry name" value="TCS_sensor_his_kinase"/>
</dbReference>
<dbReference type="PANTHER" id="PTHR45436:SF5">
    <property type="entry name" value="SENSOR HISTIDINE KINASE TRCS"/>
    <property type="match status" value="1"/>
</dbReference>
<dbReference type="RefSeq" id="WP_204926614.1">
    <property type="nucleotide sequence ID" value="NZ_JAFEUC010000010.1"/>
</dbReference>
<evidence type="ECO:0000256" key="3">
    <source>
        <dbReference type="ARBA" id="ARBA00012438"/>
    </source>
</evidence>
<evidence type="ECO:0000256" key="6">
    <source>
        <dbReference type="ARBA" id="ARBA00022692"/>
    </source>
</evidence>
<evidence type="ECO:0000256" key="4">
    <source>
        <dbReference type="ARBA" id="ARBA00022553"/>
    </source>
</evidence>
<comment type="catalytic activity">
    <reaction evidence="1">
        <text>ATP + protein L-histidine = ADP + protein N-phospho-L-histidine.</text>
        <dbReference type="EC" id="2.7.13.3"/>
    </reaction>
</comment>
<comment type="caution">
    <text evidence="14">The sequence shown here is derived from an EMBL/GenBank/DDBJ whole genome shotgun (WGS) entry which is preliminary data.</text>
</comment>
<dbReference type="InterPro" id="IPR005467">
    <property type="entry name" value="His_kinase_dom"/>
</dbReference>
<dbReference type="Proteomes" id="UP001518872">
    <property type="component" value="Unassembled WGS sequence"/>
</dbReference>
<dbReference type="PRINTS" id="PR00344">
    <property type="entry name" value="BCTRLSENSOR"/>
</dbReference>
<evidence type="ECO:0000256" key="11">
    <source>
        <dbReference type="SAM" id="Phobius"/>
    </source>
</evidence>
<dbReference type="InterPro" id="IPR036097">
    <property type="entry name" value="HisK_dim/P_sf"/>
</dbReference>
<dbReference type="Gene3D" id="3.30.565.10">
    <property type="entry name" value="Histidine kinase-like ATPase, C-terminal domain"/>
    <property type="match status" value="1"/>
</dbReference>
<feature type="transmembrane region" description="Helical" evidence="11">
    <location>
        <begin position="143"/>
        <end position="162"/>
    </location>
</feature>
<organism evidence="14 15">
    <name type="scientific">Micromonospora humida</name>
    <dbReference type="NCBI Taxonomy" id="2809018"/>
    <lineage>
        <taxon>Bacteria</taxon>
        <taxon>Bacillati</taxon>
        <taxon>Actinomycetota</taxon>
        <taxon>Actinomycetes</taxon>
        <taxon>Micromonosporales</taxon>
        <taxon>Micromonosporaceae</taxon>
        <taxon>Micromonospora</taxon>
    </lineage>
</organism>
<dbReference type="Gene3D" id="1.10.287.130">
    <property type="match status" value="1"/>
</dbReference>
<keyword evidence="7 14" id="KW-0418">Kinase</keyword>
<dbReference type="InterPro" id="IPR003661">
    <property type="entry name" value="HisK_dim/P_dom"/>
</dbReference>
<dbReference type="InterPro" id="IPR003594">
    <property type="entry name" value="HATPase_dom"/>
</dbReference>
<accession>A0ABS2IY92</accession>
<dbReference type="SMART" id="SM00388">
    <property type="entry name" value="HisKA"/>
    <property type="match status" value="1"/>
</dbReference>
<dbReference type="Pfam" id="PF00512">
    <property type="entry name" value="HisKA"/>
    <property type="match status" value="1"/>
</dbReference>
<dbReference type="EMBL" id="JAFEUC010000010">
    <property type="protein sequence ID" value="MBM7078745.1"/>
    <property type="molecule type" value="Genomic_DNA"/>
</dbReference>
<feature type="domain" description="Histidine kinase" evidence="12">
    <location>
        <begin position="227"/>
        <end position="427"/>
    </location>
</feature>
<keyword evidence="6 11" id="KW-0812">Transmembrane</keyword>
<name>A0ABS2IY92_9ACTN</name>
<dbReference type="InterPro" id="IPR004358">
    <property type="entry name" value="Sig_transdc_His_kin-like_C"/>
</dbReference>
<comment type="subcellular location">
    <subcellularLocation>
        <location evidence="2">Cell membrane</location>
    </subcellularLocation>
</comment>
<gene>
    <name evidence="14" type="ORF">JQX11_20695</name>
</gene>
<feature type="domain" description="HAMP" evidence="13">
    <location>
        <begin position="167"/>
        <end position="219"/>
    </location>
</feature>
<dbReference type="SMART" id="SM00304">
    <property type="entry name" value="HAMP"/>
    <property type="match status" value="1"/>
</dbReference>
<dbReference type="PROSITE" id="PS50109">
    <property type="entry name" value="HIS_KIN"/>
    <property type="match status" value="1"/>
</dbReference>
<reference evidence="14 15" key="1">
    <citation type="submission" date="2021-02" db="EMBL/GenBank/DDBJ databases">
        <authorList>
            <person name="Ra J.-S."/>
        </authorList>
    </citation>
    <scope>NUCLEOTIDE SEQUENCE [LARGE SCALE GENOMIC DNA]</scope>
    <source>
        <strain evidence="14 15">MMS20-R1-14</strain>
    </source>
</reference>
<keyword evidence="4" id="KW-0597">Phosphoprotein</keyword>
<dbReference type="CDD" id="cd00082">
    <property type="entry name" value="HisKA"/>
    <property type="match status" value="1"/>
</dbReference>
<dbReference type="SMART" id="SM00387">
    <property type="entry name" value="HATPase_c"/>
    <property type="match status" value="1"/>
</dbReference>
<evidence type="ECO:0000313" key="14">
    <source>
        <dbReference type="EMBL" id="MBM7078745.1"/>
    </source>
</evidence>
<proteinExistence type="predicted"/>
<keyword evidence="10 11" id="KW-0472">Membrane</keyword>
<keyword evidence="15" id="KW-1185">Reference proteome</keyword>
<evidence type="ECO:0000256" key="8">
    <source>
        <dbReference type="ARBA" id="ARBA00022989"/>
    </source>
</evidence>
<dbReference type="GO" id="GO:0016301">
    <property type="term" value="F:kinase activity"/>
    <property type="evidence" value="ECO:0007669"/>
    <property type="project" value="UniProtKB-KW"/>
</dbReference>
<evidence type="ECO:0000256" key="2">
    <source>
        <dbReference type="ARBA" id="ARBA00004236"/>
    </source>
</evidence>
<dbReference type="PROSITE" id="PS50885">
    <property type="entry name" value="HAMP"/>
    <property type="match status" value="1"/>
</dbReference>
<evidence type="ECO:0000256" key="7">
    <source>
        <dbReference type="ARBA" id="ARBA00022777"/>
    </source>
</evidence>
<evidence type="ECO:0000256" key="10">
    <source>
        <dbReference type="ARBA" id="ARBA00023136"/>
    </source>
</evidence>
<keyword evidence="9" id="KW-0902">Two-component regulatory system</keyword>
<protein>
    <recommendedName>
        <fullName evidence="3">histidine kinase</fullName>
        <ecNumber evidence="3">2.7.13.3</ecNumber>
    </recommendedName>
</protein>
<evidence type="ECO:0000256" key="5">
    <source>
        <dbReference type="ARBA" id="ARBA00022679"/>
    </source>
</evidence>
<dbReference type="PANTHER" id="PTHR45436">
    <property type="entry name" value="SENSOR HISTIDINE KINASE YKOH"/>
    <property type="match status" value="1"/>
</dbReference>
<keyword evidence="5" id="KW-0808">Transferase</keyword>
<dbReference type="InterPro" id="IPR003660">
    <property type="entry name" value="HAMP_dom"/>
</dbReference>
<evidence type="ECO:0000256" key="1">
    <source>
        <dbReference type="ARBA" id="ARBA00000085"/>
    </source>
</evidence>
<evidence type="ECO:0000259" key="12">
    <source>
        <dbReference type="PROSITE" id="PS50109"/>
    </source>
</evidence>
<dbReference type="Pfam" id="PF02518">
    <property type="entry name" value="HATPase_c"/>
    <property type="match status" value="1"/>
</dbReference>
<dbReference type="EC" id="2.7.13.3" evidence="3"/>
<dbReference type="SUPFAM" id="SSF55874">
    <property type="entry name" value="ATPase domain of HSP90 chaperone/DNA topoisomerase II/histidine kinase"/>
    <property type="match status" value="1"/>
</dbReference>
<evidence type="ECO:0000313" key="15">
    <source>
        <dbReference type="Proteomes" id="UP001518872"/>
    </source>
</evidence>